<dbReference type="Gene3D" id="1.10.287.540">
    <property type="entry name" value="Helix hairpin bin"/>
    <property type="match status" value="1"/>
</dbReference>
<evidence type="ECO:0000256" key="2">
    <source>
        <dbReference type="HAMAP-Rule" id="MF_01103"/>
    </source>
</evidence>
<name>A0A1T5KK36_9FIRM</name>
<dbReference type="EMBL" id="FUZT01000004">
    <property type="protein sequence ID" value="SKC64030.1"/>
    <property type="molecule type" value="Genomic_DNA"/>
</dbReference>
<dbReference type="RefSeq" id="WP_079491127.1">
    <property type="nucleotide sequence ID" value="NZ_FUZT01000004.1"/>
</dbReference>
<protein>
    <recommendedName>
        <fullName evidence="2">UPF0291 protein SAMN02194393_01892</fullName>
    </recommendedName>
</protein>
<organism evidence="3 4">
    <name type="scientific">Maledivibacter halophilus</name>
    <dbReference type="NCBI Taxonomy" id="36842"/>
    <lineage>
        <taxon>Bacteria</taxon>
        <taxon>Bacillati</taxon>
        <taxon>Bacillota</taxon>
        <taxon>Clostridia</taxon>
        <taxon>Peptostreptococcales</taxon>
        <taxon>Caminicellaceae</taxon>
        <taxon>Maledivibacter</taxon>
    </lineage>
</organism>
<comment type="similarity">
    <text evidence="2">Belongs to the UPF0291 family.</text>
</comment>
<accession>A0A1T5KK36</accession>
<sequence>MLSKDKLDRINYLAKKSKTEGLNDLEKQEQKKLREEYLRKFRQNFKKQLDCIKFEN</sequence>
<dbReference type="Pfam" id="PF05979">
    <property type="entry name" value="DUF896"/>
    <property type="match status" value="1"/>
</dbReference>
<dbReference type="PANTHER" id="PTHR37300">
    <property type="entry name" value="UPF0291 PROTEIN CBO2609/CLC_2481"/>
    <property type="match status" value="1"/>
</dbReference>
<keyword evidence="4" id="KW-1185">Reference proteome</keyword>
<dbReference type="PANTHER" id="PTHR37300:SF1">
    <property type="entry name" value="UPF0291 PROTEIN YNZC"/>
    <property type="match status" value="1"/>
</dbReference>
<comment type="subcellular location">
    <subcellularLocation>
        <location evidence="2">Cytoplasm</location>
    </subcellularLocation>
</comment>
<dbReference type="HAMAP" id="MF_01103">
    <property type="entry name" value="UPF0291"/>
    <property type="match status" value="1"/>
</dbReference>
<dbReference type="SUPFAM" id="SSF158221">
    <property type="entry name" value="YnzC-like"/>
    <property type="match status" value="1"/>
</dbReference>
<dbReference type="Proteomes" id="UP000190285">
    <property type="component" value="Unassembled WGS sequence"/>
</dbReference>
<dbReference type="InterPro" id="IPR009242">
    <property type="entry name" value="DUF896"/>
</dbReference>
<dbReference type="STRING" id="36842.SAMN02194393_01892"/>
<evidence type="ECO:0000256" key="1">
    <source>
        <dbReference type="ARBA" id="ARBA00022490"/>
    </source>
</evidence>
<dbReference type="AlphaFoldDB" id="A0A1T5KK36"/>
<evidence type="ECO:0000313" key="3">
    <source>
        <dbReference type="EMBL" id="SKC64030.1"/>
    </source>
</evidence>
<evidence type="ECO:0000313" key="4">
    <source>
        <dbReference type="Proteomes" id="UP000190285"/>
    </source>
</evidence>
<gene>
    <name evidence="3" type="ORF">SAMN02194393_01892</name>
</gene>
<dbReference type="GO" id="GO:0005737">
    <property type="term" value="C:cytoplasm"/>
    <property type="evidence" value="ECO:0007669"/>
    <property type="project" value="UniProtKB-SubCell"/>
</dbReference>
<keyword evidence="1 2" id="KW-0963">Cytoplasm</keyword>
<reference evidence="4" key="1">
    <citation type="submission" date="2017-02" db="EMBL/GenBank/DDBJ databases">
        <authorList>
            <person name="Varghese N."/>
            <person name="Submissions S."/>
        </authorList>
    </citation>
    <scope>NUCLEOTIDE SEQUENCE [LARGE SCALE GENOMIC DNA]</scope>
    <source>
        <strain evidence="4">M1</strain>
    </source>
</reference>
<proteinExistence type="inferred from homology"/>